<organism evidence="3 4">
    <name type="scientific">Viridibacillus soli</name>
    <dbReference type="NCBI Taxonomy" id="2798301"/>
    <lineage>
        <taxon>Bacteria</taxon>
        <taxon>Bacillati</taxon>
        <taxon>Bacillota</taxon>
        <taxon>Bacilli</taxon>
        <taxon>Bacillales</taxon>
        <taxon>Caryophanaceae</taxon>
        <taxon>Viridibacillus</taxon>
    </lineage>
</organism>
<feature type="domain" description="Bacterial Ig" evidence="2">
    <location>
        <begin position="149"/>
        <end position="228"/>
    </location>
</feature>
<feature type="compositionally biased region" description="Basic and acidic residues" evidence="1">
    <location>
        <begin position="1"/>
        <end position="31"/>
    </location>
</feature>
<feature type="domain" description="Bacterial Ig" evidence="2">
    <location>
        <begin position="66"/>
        <end position="145"/>
    </location>
</feature>
<evidence type="ECO:0000313" key="3">
    <source>
        <dbReference type="EMBL" id="MBK3497111.1"/>
    </source>
</evidence>
<dbReference type="InterPro" id="IPR041498">
    <property type="entry name" value="Big_6"/>
</dbReference>
<proteinExistence type="predicted"/>
<gene>
    <name evidence="3" type="ORF">JFL43_20195</name>
</gene>
<dbReference type="RefSeq" id="WP_234447926.1">
    <property type="nucleotide sequence ID" value="NZ_JAEOAH010000049.1"/>
</dbReference>
<protein>
    <recommendedName>
        <fullName evidence="2">Bacterial Ig domain-containing protein</fullName>
    </recommendedName>
</protein>
<evidence type="ECO:0000313" key="4">
    <source>
        <dbReference type="Proteomes" id="UP000618943"/>
    </source>
</evidence>
<feature type="compositionally biased region" description="Pro residues" evidence="1">
    <location>
        <begin position="32"/>
        <end position="63"/>
    </location>
</feature>
<dbReference type="Proteomes" id="UP000618943">
    <property type="component" value="Unassembled WGS sequence"/>
</dbReference>
<feature type="region of interest" description="Disordered" evidence="1">
    <location>
        <begin position="1"/>
        <end position="69"/>
    </location>
</feature>
<keyword evidence="4" id="KW-1185">Reference proteome</keyword>
<name>A0ABS1HCI9_9BACL</name>
<feature type="non-terminal residue" evidence="3">
    <location>
        <position position="1"/>
    </location>
</feature>
<feature type="domain" description="Bacterial Ig" evidence="2">
    <location>
        <begin position="231"/>
        <end position="310"/>
    </location>
</feature>
<comment type="caution">
    <text evidence="3">The sequence shown here is derived from an EMBL/GenBank/DDBJ whole genome shotgun (WGS) entry which is preliminary data.</text>
</comment>
<dbReference type="Pfam" id="PF17936">
    <property type="entry name" value="Big_6"/>
    <property type="match status" value="3"/>
</dbReference>
<dbReference type="EMBL" id="JAEOAH010000049">
    <property type="protein sequence ID" value="MBK3497111.1"/>
    <property type="molecule type" value="Genomic_DNA"/>
</dbReference>
<dbReference type="InterPro" id="IPR013783">
    <property type="entry name" value="Ig-like_fold"/>
</dbReference>
<evidence type="ECO:0000259" key="2">
    <source>
        <dbReference type="Pfam" id="PF17936"/>
    </source>
</evidence>
<dbReference type="NCBIfam" id="NF033510">
    <property type="entry name" value="Ca_tandemer"/>
    <property type="match status" value="2"/>
</dbReference>
<evidence type="ECO:0000256" key="1">
    <source>
        <dbReference type="SAM" id="MobiDB-lite"/>
    </source>
</evidence>
<sequence>KPDPSKPDPSKPDPSKPDPSKPDPSKPDPSKPDPNPTIPVVPTPKPDPIPTIPLDPTPKPDPTVTPHAPEVNIVTSESIEIIGTADVGTKVKVTDKNKFYEETVTKADGTFSISLNEKIKAGTTLYVTASASDKVSSETKITVTDKTPPTTPVVKKVTDKDRKVNGTTEAEAKVIIKVGEKAIGTGYADKQGEFSIQINTQRAGSILTVMATDNSGNTSISKKITVIDKTAPKTPLVKTINAISTKVTGTAEADSKVYVKAGNKVIGSSTVSKKGTFSVGIKKQKANTKLSIYSKDKAGNVSKARMVTVKK</sequence>
<accession>A0ABS1HCI9</accession>
<reference evidence="3 4" key="1">
    <citation type="submission" date="2020-12" db="EMBL/GenBank/DDBJ databases">
        <title>YIM B01967 draft genome.</title>
        <authorList>
            <person name="Yan X."/>
        </authorList>
    </citation>
    <scope>NUCLEOTIDE SEQUENCE [LARGE SCALE GENOMIC DNA]</scope>
    <source>
        <strain evidence="3 4">YIM B01967</strain>
    </source>
</reference>
<dbReference type="Gene3D" id="2.60.40.10">
    <property type="entry name" value="Immunoglobulins"/>
    <property type="match status" value="3"/>
</dbReference>